<feature type="domain" description="AB hydrolase-1" evidence="1">
    <location>
        <begin position="40"/>
        <end position="283"/>
    </location>
</feature>
<dbReference type="RefSeq" id="WP_398276907.1">
    <property type="nucleotide sequence ID" value="NZ_JBITLV010000002.1"/>
</dbReference>
<keyword evidence="3" id="KW-1185">Reference proteome</keyword>
<evidence type="ECO:0000313" key="3">
    <source>
        <dbReference type="Proteomes" id="UP001612915"/>
    </source>
</evidence>
<reference evidence="2 3" key="1">
    <citation type="submission" date="2024-10" db="EMBL/GenBank/DDBJ databases">
        <title>The Natural Products Discovery Center: Release of the First 8490 Sequenced Strains for Exploring Actinobacteria Biosynthetic Diversity.</title>
        <authorList>
            <person name="Kalkreuter E."/>
            <person name="Kautsar S.A."/>
            <person name="Yang D."/>
            <person name="Bader C.D."/>
            <person name="Teijaro C.N."/>
            <person name="Fluegel L."/>
            <person name="Davis C.M."/>
            <person name="Simpson J.R."/>
            <person name="Lauterbach L."/>
            <person name="Steele A.D."/>
            <person name="Gui C."/>
            <person name="Meng S."/>
            <person name="Li G."/>
            <person name="Viehrig K."/>
            <person name="Ye F."/>
            <person name="Su P."/>
            <person name="Kiefer A.F."/>
            <person name="Nichols A."/>
            <person name="Cepeda A.J."/>
            <person name="Yan W."/>
            <person name="Fan B."/>
            <person name="Jiang Y."/>
            <person name="Adhikari A."/>
            <person name="Zheng C.-J."/>
            <person name="Schuster L."/>
            <person name="Cowan T.M."/>
            <person name="Smanski M.J."/>
            <person name="Chevrette M.G."/>
            <person name="De Carvalho L.P.S."/>
            <person name="Shen B."/>
        </authorList>
    </citation>
    <scope>NUCLEOTIDE SEQUENCE [LARGE SCALE GENOMIC DNA]</scope>
    <source>
        <strain evidence="2 3">NPDC049639</strain>
    </source>
</reference>
<dbReference type="GO" id="GO:0016787">
    <property type="term" value="F:hydrolase activity"/>
    <property type="evidence" value="ECO:0007669"/>
    <property type="project" value="UniProtKB-KW"/>
</dbReference>
<dbReference type="PANTHER" id="PTHR43798">
    <property type="entry name" value="MONOACYLGLYCEROL LIPASE"/>
    <property type="match status" value="1"/>
</dbReference>
<evidence type="ECO:0000259" key="1">
    <source>
        <dbReference type="Pfam" id="PF12697"/>
    </source>
</evidence>
<dbReference type="InterPro" id="IPR050266">
    <property type="entry name" value="AB_hydrolase_sf"/>
</dbReference>
<dbReference type="SUPFAM" id="SSF53474">
    <property type="entry name" value="alpha/beta-Hydrolases"/>
    <property type="match status" value="1"/>
</dbReference>
<evidence type="ECO:0000313" key="2">
    <source>
        <dbReference type="EMBL" id="MFI7586682.1"/>
    </source>
</evidence>
<gene>
    <name evidence="2" type="ORF">ACIB24_06355</name>
</gene>
<sequence length="291" mass="30312">MRPGPQTAWVDGPDGPARVLVWPAEPVLGGDAPPGATLLAFHGWTDSADVFAPLAAALDPRHALVAVDAPGHGETPLPAGDYDVPRHALSGIAVYDALPRLVTGGRPSAGRVVAYGHSMGALTAARVAMARGVRGRGARRSGVVSLVLEDPARTTLRRPSSPAGMRTWLTGLRSGTHTDRVAWARANHPTWPAAELDPWAASKSAVDLAEFDRRHDWGEPLPVLLAEVHCPVLLIRGETALGGIVSTRAAARCEAACPGGLEVLTLPAGHSPRREAPEAFAAALNVVLRGA</sequence>
<dbReference type="InterPro" id="IPR029058">
    <property type="entry name" value="AB_hydrolase_fold"/>
</dbReference>
<organism evidence="2 3">
    <name type="scientific">Spongisporangium articulatum</name>
    <dbReference type="NCBI Taxonomy" id="3362603"/>
    <lineage>
        <taxon>Bacteria</taxon>
        <taxon>Bacillati</taxon>
        <taxon>Actinomycetota</taxon>
        <taxon>Actinomycetes</taxon>
        <taxon>Kineosporiales</taxon>
        <taxon>Kineosporiaceae</taxon>
        <taxon>Spongisporangium</taxon>
    </lineage>
</organism>
<name>A0ABW8AM24_9ACTN</name>
<dbReference type="Gene3D" id="3.40.50.1820">
    <property type="entry name" value="alpha/beta hydrolase"/>
    <property type="match status" value="1"/>
</dbReference>
<dbReference type="Pfam" id="PF12697">
    <property type="entry name" value="Abhydrolase_6"/>
    <property type="match status" value="1"/>
</dbReference>
<accession>A0ABW8AM24</accession>
<dbReference type="PANTHER" id="PTHR43798:SF33">
    <property type="entry name" value="HYDROLASE, PUTATIVE (AFU_ORTHOLOGUE AFUA_2G14860)-RELATED"/>
    <property type="match status" value="1"/>
</dbReference>
<comment type="caution">
    <text evidence="2">The sequence shown here is derived from an EMBL/GenBank/DDBJ whole genome shotgun (WGS) entry which is preliminary data.</text>
</comment>
<dbReference type="InterPro" id="IPR000073">
    <property type="entry name" value="AB_hydrolase_1"/>
</dbReference>
<keyword evidence="2" id="KW-0378">Hydrolase</keyword>
<dbReference type="EMBL" id="JBITLV010000002">
    <property type="protein sequence ID" value="MFI7586682.1"/>
    <property type="molecule type" value="Genomic_DNA"/>
</dbReference>
<proteinExistence type="predicted"/>
<protein>
    <submittedName>
        <fullName evidence="2">Alpha/beta fold hydrolase</fullName>
    </submittedName>
</protein>
<dbReference type="Proteomes" id="UP001612915">
    <property type="component" value="Unassembled WGS sequence"/>
</dbReference>